<proteinExistence type="predicted"/>
<reference evidence="1" key="1">
    <citation type="submission" date="2014-11" db="EMBL/GenBank/DDBJ databases">
        <authorList>
            <person name="Amaro Gonzalez C."/>
        </authorList>
    </citation>
    <scope>NUCLEOTIDE SEQUENCE</scope>
</reference>
<accession>A0A0E9Q8Q5</accession>
<organism evidence="1">
    <name type="scientific">Anguilla anguilla</name>
    <name type="common">European freshwater eel</name>
    <name type="synonym">Muraena anguilla</name>
    <dbReference type="NCBI Taxonomy" id="7936"/>
    <lineage>
        <taxon>Eukaryota</taxon>
        <taxon>Metazoa</taxon>
        <taxon>Chordata</taxon>
        <taxon>Craniata</taxon>
        <taxon>Vertebrata</taxon>
        <taxon>Euteleostomi</taxon>
        <taxon>Actinopterygii</taxon>
        <taxon>Neopterygii</taxon>
        <taxon>Teleostei</taxon>
        <taxon>Anguilliformes</taxon>
        <taxon>Anguillidae</taxon>
        <taxon>Anguilla</taxon>
    </lineage>
</organism>
<name>A0A0E9Q8Q5_ANGAN</name>
<reference evidence="1" key="2">
    <citation type="journal article" date="2015" name="Fish Shellfish Immunol.">
        <title>Early steps in the European eel (Anguilla anguilla)-Vibrio vulnificus interaction in the gills: Role of the RtxA13 toxin.</title>
        <authorList>
            <person name="Callol A."/>
            <person name="Pajuelo D."/>
            <person name="Ebbesson L."/>
            <person name="Teles M."/>
            <person name="MacKenzie S."/>
            <person name="Amaro C."/>
        </authorList>
    </citation>
    <scope>NUCLEOTIDE SEQUENCE</scope>
</reference>
<evidence type="ECO:0000313" key="1">
    <source>
        <dbReference type="EMBL" id="JAH13139.1"/>
    </source>
</evidence>
<sequence>MYPLASGVCRIKSCLCIDVQRSLLLFIFFNVKH</sequence>
<dbReference type="AlphaFoldDB" id="A0A0E9Q8Q5"/>
<dbReference type="EMBL" id="GBXM01095438">
    <property type="protein sequence ID" value="JAH13139.1"/>
    <property type="molecule type" value="Transcribed_RNA"/>
</dbReference>
<protein>
    <submittedName>
        <fullName evidence="1">Uncharacterized protein</fullName>
    </submittedName>
</protein>